<name>A0A261U603_9BORD</name>
<dbReference type="Pfam" id="PF03401">
    <property type="entry name" value="TctC"/>
    <property type="match status" value="1"/>
</dbReference>
<accession>A0A261U603</accession>
<dbReference type="InterPro" id="IPR005064">
    <property type="entry name" value="BUG"/>
</dbReference>
<gene>
    <name evidence="2" type="ORF">CAL20_08200</name>
</gene>
<dbReference type="InterPro" id="IPR042100">
    <property type="entry name" value="Bug_dom1"/>
</dbReference>
<dbReference type="SUPFAM" id="SSF53850">
    <property type="entry name" value="Periplasmic binding protein-like II"/>
    <property type="match status" value="1"/>
</dbReference>
<sequence length="338" mass="35377">MFKDSLPQQPARRRLLAGAGAAVAAWMTVGGRAAYAQSGYPSQPVTVIVPYAPGGQGDVFARLIGEKLSQSLKQTVVVENRPGASGAIGARMVARDDPDGYRLLLGQTGEMAVNPFAMRDLGYDPQKDFVPVALVGDSPLVLVVPAGSPYRTLPALIEAALAKPDNVTYASSGTATPGHLAAAALALGTKSSMVHVPYKGAGQAMTDLLGQHVDFFFSSAAAAMPHVSAGKLKALAVSTPERIAALPDVPAVAEGTVAGFEFSLWGGYFAPAATPSPIVQRLNQDINAALSDDSIRKRFEADGVVIRPNTAEEFAAFVRREMEKYQRLVAQTGVSVES</sequence>
<comment type="caution">
    <text evidence="2">The sequence shown here is derived from an EMBL/GenBank/DDBJ whole genome shotgun (WGS) entry which is preliminary data.</text>
</comment>
<dbReference type="PANTHER" id="PTHR42928:SF5">
    <property type="entry name" value="BLR1237 PROTEIN"/>
    <property type="match status" value="1"/>
</dbReference>
<evidence type="ECO:0000313" key="3">
    <source>
        <dbReference type="Proteomes" id="UP000216885"/>
    </source>
</evidence>
<evidence type="ECO:0000313" key="2">
    <source>
        <dbReference type="EMBL" id="OZI57378.1"/>
    </source>
</evidence>
<keyword evidence="3" id="KW-1185">Reference proteome</keyword>
<comment type="similarity">
    <text evidence="1">Belongs to the UPF0065 (bug) family.</text>
</comment>
<dbReference type="PIRSF" id="PIRSF017082">
    <property type="entry name" value="YflP"/>
    <property type="match status" value="1"/>
</dbReference>
<dbReference type="PANTHER" id="PTHR42928">
    <property type="entry name" value="TRICARBOXYLATE-BINDING PROTEIN"/>
    <property type="match status" value="1"/>
</dbReference>
<dbReference type="Proteomes" id="UP000216885">
    <property type="component" value="Unassembled WGS sequence"/>
</dbReference>
<organism evidence="2 3">
    <name type="scientific">Bordetella genomosp. 4</name>
    <dbReference type="NCBI Taxonomy" id="463044"/>
    <lineage>
        <taxon>Bacteria</taxon>
        <taxon>Pseudomonadati</taxon>
        <taxon>Pseudomonadota</taxon>
        <taxon>Betaproteobacteria</taxon>
        <taxon>Burkholderiales</taxon>
        <taxon>Alcaligenaceae</taxon>
        <taxon>Bordetella</taxon>
    </lineage>
</organism>
<dbReference type="Gene3D" id="3.40.190.10">
    <property type="entry name" value="Periplasmic binding protein-like II"/>
    <property type="match status" value="1"/>
</dbReference>
<evidence type="ECO:0000256" key="1">
    <source>
        <dbReference type="ARBA" id="ARBA00006987"/>
    </source>
</evidence>
<dbReference type="EMBL" id="NEVQ01000012">
    <property type="protein sequence ID" value="OZI57378.1"/>
    <property type="molecule type" value="Genomic_DNA"/>
</dbReference>
<dbReference type="AlphaFoldDB" id="A0A261U603"/>
<protein>
    <submittedName>
        <fullName evidence="2">ABC transporter substrate-binding protein</fullName>
    </submittedName>
</protein>
<dbReference type="RefSeq" id="WP_094837606.1">
    <property type="nucleotide sequence ID" value="NZ_NEVQ01000012.1"/>
</dbReference>
<dbReference type="PROSITE" id="PS51318">
    <property type="entry name" value="TAT"/>
    <property type="match status" value="1"/>
</dbReference>
<dbReference type="Gene3D" id="3.40.190.150">
    <property type="entry name" value="Bordetella uptake gene, domain 1"/>
    <property type="match status" value="1"/>
</dbReference>
<dbReference type="InterPro" id="IPR006311">
    <property type="entry name" value="TAT_signal"/>
</dbReference>
<reference evidence="2 3" key="1">
    <citation type="submission" date="2017-05" db="EMBL/GenBank/DDBJ databases">
        <title>Complete and WGS of Bordetella genogroups.</title>
        <authorList>
            <person name="Spilker T."/>
            <person name="LiPuma J."/>
        </authorList>
    </citation>
    <scope>NUCLEOTIDE SEQUENCE [LARGE SCALE GENOMIC DNA]</scope>
    <source>
        <strain evidence="2 3">AU9919</strain>
    </source>
</reference>
<proteinExistence type="inferred from homology"/>
<dbReference type="CDD" id="cd13578">
    <property type="entry name" value="PBP2_Bug27"/>
    <property type="match status" value="1"/>
</dbReference>